<sequence>MGYMKYTQFVYLLFAGFFIYDGITKVNDPNNNPWLSFIIAGMAIFMFFFRRRFLKKMSDHNKKQ</sequence>
<evidence type="ECO:0000313" key="2">
    <source>
        <dbReference type="EMBL" id="MBP4139131.1"/>
    </source>
</evidence>
<keyword evidence="1" id="KW-0472">Membrane</keyword>
<dbReference type="Proteomes" id="UP000675047">
    <property type="component" value="Unassembled WGS sequence"/>
</dbReference>
<accession>A0A940XBU7</accession>
<comment type="caution">
    <text evidence="2">The sequence shown here is derived from an EMBL/GenBank/DDBJ whole genome shotgun (WGS) entry which is preliminary data.</text>
</comment>
<keyword evidence="3" id="KW-1185">Reference proteome</keyword>
<keyword evidence="1" id="KW-1133">Transmembrane helix</keyword>
<dbReference type="EMBL" id="JAGFBV010000022">
    <property type="protein sequence ID" value="MBP4139131.1"/>
    <property type="molecule type" value="Genomic_DNA"/>
</dbReference>
<evidence type="ECO:0000256" key="1">
    <source>
        <dbReference type="SAM" id="Phobius"/>
    </source>
</evidence>
<feature type="transmembrane region" description="Helical" evidence="1">
    <location>
        <begin position="9"/>
        <end position="26"/>
    </location>
</feature>
<gene>
    <name evidence="2" type="ORF">J3495_13690</name>
</gene>
<proteinExistence type="predicted"/>
<organism evidence="2 3">
    <name type="scientific">Flavobacterium geliluteum</name>
    <dbReference type="NCBI Taxonomy" id="2816120"/>
    <lineage>
        <taxon>Bacteria</taxon>
        <taxon>Pseudomonadati</taxon>
        <taxon>Bacteroidota</taxon>
        <taxon>Flavobacteriia</taxon>
        <taxon>Flavobacteriales</taxon>
        <taxon>Flavobacteriaceae</taxon>
        <taxon>Flavobacterium</taxon>
    </lineage>
</organism>
<name>A0A940XBU7_9FLAO</name>
<dbReference type="AlphaFoldDB" id="A0A940XBU7"/>
<reference evidence="2 3" key="1">
    <citation type="submission" date="2021-03" db="EMBL/GenBank/DDBJ databases">
        <title>Flavobacterium Flabelliformis Sp. Nov. And Flavobacterium Geliluteum Sp. Nov., Two Novel Multidrug Resistant Psychrophilic Species Isolated From Antarctica.</title>
        <authorList>
            <person name="Kralova S."/>
            <person name="Busse H.J."/>
            <person name="Bezdicek M."/>
            <person name="Nykrynova M."/>
            <person name="Kroupova E."/>
            <person name="Krsek D."/>
            <person name="Sedlacek I."/>
        </authorList>
    </citation>
    <scope>NUCLEOTIDE SEQUENCE [LARGE SCALE GENOMIC DNA]</scope>
    <source>
        <strain evidence="2 3">P7388</strain>
    </source>
</reference>
<keyword evidence="1" id="KW-0812">Transmembrane</keyword>
<protein>
    <submittedName>
        <fullName evidence="2">Uncharacterized protein</fullName>
    </submittedName>
</protein>
<feature type="transmembrane region" description="Helical" evidence="1">
    <location>
        <begin position="32"/>
        <end position="49"/>
    </location>
</feature>
<dbReference type="RefSeq" id="WP_210667106.1">
    <property type="nucleotide sequence ID" value="NZ_JAGFBV010000022.1"/>
</dbReference>
<evidence type="ECO:0000313" key="3">
    <source>
        <dbReference type="Proteomes" id="UP000675047"/>
    </source>
</evidence>